<comment type="caution">
    <text evidence="1">The sequence shown here is derived from an EMBL/GenBank/DDBJ whole genome shotgun (WGS) entry which is preliminary data.</text>
</comment>
<dbReference type="AlphaFoldDB" id="A0A8S1NJJ2"/>
<dbReference type="EMBL" id="CAJJDN010000058">
    <property type="protein sequence ID" value="CAD8092222.1"/>
    <property type="molecule type" value="Genomic_DNA"/>
</dbReference>
<evidence type="ECO:0000313" key="2">
    <source>
        <dbReference type="Proteomes" id="UP000692954"/>
    </source>
</evidence>
<name>A0A8S1NJJ2_9CILI</name>
<proteinExistence type="predicted"/>
<reference evidence="1" key="1">
    <citation type="submission" date="2021-01" db="EMBL/GenBank/DDBJ databases">
        <authorList>
            <consortium name="Genoscope - CEA"/>
            <person name="William W."/>
        </authorList>
    </citation>
    <scope>NUCLEOTIDE SEQUENCE</scope>
</reference>
<evidence type="ECO:0000313" key="1">
    <source>
        <dbReference type="EMBL" id="CAD8092222.1"/>
    </source>
</evidence>
<protein>
    <submittedName>
        <fullName evidence="1">Uncharacterized protein</fullName>
    </submittedName>
</protein>
<dbReference type="Proteomes" id="UP000692954">
    <property type="component" value="Unassembled WGS sequence"/>
</dbReference>
<keyword evidence="2" id="KW-1185">Reference proteome</keyword>
<organism evidence="1 2">
    <name type="scientific">Paramecium sonneborni</name>
    <dbReference type="NCBI Taxonomy" id="65129"/>
    <lineage>
        <taxon>Eukaryota</taxon>
        <taxon>Sar</taxon>
        <taxon>Alveolata</taxon>
        <taxon>Ciliophora</taxon>
        <taxon>Intramacronucleata</taxon>
        <taxon>Oligohymenophorea</taxon>
        <taxon>Peniculida</taxon>
        <taxon>Parameciidae</taxon>
        <taxon>Paramecium</taxon>
    </lineage>
</organism>
<gene>
    <name evidence="1" type="ORF">PSON_ATCC_30995.1.T0580294</name>
</gene>
<sequence length="153" mass="18795">MNQDEGKAIQKKKHRQISILCNKMNAMLIYQKLWEDKKILHFLQLQHQKNNHHKQNCHLQEIFQTKSPIINQAQERRFLMMILLKIKQKQSLVVIRDIFRFSDWNKLFRLVLNQLISKFHNNFYNEFVMQYFLCKCKGWYQNFDSFVIFNSIL</sequence>
<accession>A0A8S1NJJ2</accession>